<gene>
    <name evidence="2" type="ORF">D6C19_11530</name>
</gene>
<organism evidence="2 3">
    <name type="scientific">Ligilactobacillus murinus</name>
    <dbReference type="NCBI Taxonomy" id="1622"/>
    <lineage>
        <taxon>Bacteria</taxon>
        <taxon>Bacillati</taxon>
        <taxon>Bacillota</taxon>
        <taxon>Bacilli</taxon>
        <taxon>Lactobacillales</taxon>
        <taxon>Lactobacillaceae</taxon>
        <taxon>Ligilactobacillus</taxon>
    </lineage>
</organism>
<proteinExistence type="predicted"/>
<dbReference type="EMBL" id="QZFR01000155">
    <property type="protein sequence ID" value="RXV61266.1"/>
    <property type="molecule type" value="Genomic_DNA"/>
</dbReference>
<protein>
    <submittedName>
        <fullName evidence="2">Uncharacterized protein</fullName>
    </submittedName>
</protein>
<feature type="transmembrane region" description="Helical" evidence="1">
    <location>
        <begin position="58"/>
        <end position="80"/>
    </location>
</feature>
<dbReference type="AlphaFoldDB" id="A0A4Q1ZX34"/>
<evidence type="ECO:0000313" key="2">
    <source>
        <dbReference type="EMBL" id="RXV61266.1"/>
    </source>
</evidence>
<evidence type="ECO:0000256" key="1">
    <source>
        <dbReference type="SAM" id="Phobius"/>
    </source>
</evidence>
<feature type="transmembrane region" description="Helical" evidence="1">
    <location>
        <begin position="180"/>
        <end position="200"/>
    </location>
</feature>
<evidence type="ECO:0000313" key="3">
    <source>
        <dbReference type="Proteomes" id="UP000289316"/>
    </source>
</evidence>
<accession>A0A4Q1ZX34</accession>
<feature type="transmembrane region" description="Helical" evidence="1">
    <location>
        <begin position="154"/>
        <end position="173"/>
    </location>
</feature>
<keyword evidence="1" id="KW-1133">Transmembrane helix</keyword>
<keyword evidence="1" id="KW-0812">Transmembrane</keyword>
<keyword evidence="1" id="KW-0472">Membrane</keyword>
<sequence>MLKKIIKAEFYKFYRRKYLGALFCLNFLPLLYGMGAYFNWKIVSIGARLDLITFITSMWSFTVMLTIPLILLLFITAATLGGEINEGQMLLEVTRVKDKKVLLIGKALAILGMTLLFYVVNVICSSCAYIFFLSKTSNGYSEIFTTHAYNVESSLISLASLLFILFLLMVTFYLSVNLSLVMSTLSGMGMYLLCMLLGYVPKLSSFVPGYFTVVANYKFTLPRILIQYIELLMLIVGIICWTIKKFEKREY</sequence>
<feature type="transmembrane region" description="Helical" evidence="1">
    <location>
        <begin position="101"/>
        <end position="134"/>
    </location>
</feature>
<feature type="transmembrane region" description="Helical" evidence="1">
    <location>
        <begin position="220"/>
        <end position="243"/>
    </location>
</feature>
<comment type="caution">
    <text evidence="2">The sequence shown here is derived from an EMBL/GenBank/DDBJ whole genome shotgun (WGS) entry which is preliminary data.</text>
</comment>
<dbReference type="Proteomes" id="UP000289316">
    <property type="component" value="Unassembled WGS sequence"/>
</dbReference>
<name>A0A4Q1ZX34_9LACO</name>
<reference evidence="2 3" key="1">
    <citation type="submission" date="2018-09" db="EMBL/GenBank/DDBJ databases">
        <title>Murine metabolic-syndrome-specific gut microbial biobank.</title>
        <authorList>
            <person name="Liu C."/>
        </authorList>
    </citation>
    <scope>NUCLEOTIDE SEQUENCE [LARGE SCALE GENOMIC DNA]</scope>
    <source>
        <strain evidence="2 3">C-30</strain>
    </source>
</reference>
<feature type="transmembrane region" description="Helical" evidence="1">
    <location>
        <begin position="20"/>
        <end position="38"/>
    </location>
</feature>